<evidence type="ECO:0000313" key="4">
    <source>
        <dbReference type="Proteomes" id="UP000576969"/>
    </source>
</evidence>
<organism evidence="3 4">
    <name type="scientific">Microbacterium immunditiarum</name>
    <dbReference type="NCBI Taxonomy" id="337480"/>
    <lineage>
        <taxon>Bacteria</taxon>
        <taxon>Bacillati</taxon>
        <taxon>Actinomycetota</taxon>
        <taxon>Actinomycetes</taxon>
        <taxon>Micrococcales</taxon>
        <taxon>Microbacteriaceae</taxon>
        <taxon>Microbacterium</taxon>
    </lineage>
</organism>
<dbReference type="PANTHER" id="PTHR35174">
    <property type="entry name" value="BLL7171 PROTEIN-RELATED"/>
    <property type="match status" value="1"/>
</dbReference>
<dbReference type="InterPro" id="IPR005545">
    <property type="entry name" value="YCII"/>
</dbReference>
<evidence type="ECO:0000259" key="2">
    <source>
        <dbReference type="Pfam" id="PF03795"/>
    </source>
</evidence>
<name>A0A7Y9KLH6_9MICO</name>
<gene>
    <name evidence="3" type="ORF">BJ991_001792</name>
</gene>
<dbReference type="SUPFAM" id="SSF54909">
    <property type="entry name" value="Dimeric alpha+beta barrel"/>
    <property type="match status" value="1"/>
</dbReference>
<sequence>MAQQYLVIHMTDSSGTLLAQDEDQRMLESWAKEGEDAGRLGPGAPVAGPEQAKSVIVRDGKVIVTDGPFPEFKEWFAGYDLLEAASIEEAAAYMAKHPTAVAGKVLILPVVRLPWEDDADAATA</sequence>
<comment type="caution">
    <text evidence="3">The sequence shown here is derived from an EMBL/GenBank/DDBJ whole genome shotgun (WGS) entry which is preliminary data.</text>
</comment>
<keyword evidence="4" id="KW-1185">Reference proteome</keyword>
<dbReference type="AlphaFoldDB" id="A0A7Y9KLH6"/>
<dbReference type="RefSeq" id="WP_179489316.1">
    <property type="nucleotide sequence ID" value="NZ_JACCBV010000001.1"/>
</dbReference>
<proteinExistence type="inferred from homology"/>
<dbReference type="EMBL" id="JACCBV010000001">
    <property type="protein sequence ID" value="NYE19764.1"/>
    <property type="molecule type" value="Genomic_DNA"/>
</dbReference>
<accession>A0A7Y9KLH6</accession>
<dbReference type="PANTHER" id="PTHR35174:SF3">
    <property type="entry name" value="BLL7171 PROTEIN"/>
    <property type="match status" value="1"/>
</dbReference>
<dbReference type="Gene3D" id="3.30.70.1060">
    <property type="entry name" value="Dimeric alpha+beta barrel"/>
    <property type="match status" value="1"/>
</dbReference>
<reference evidence="3 4" key="1">
    <citation type="submission" date="2020-07" db="EMBL/GenBank/DDBJ databases">
        <title>Sequencing the genomes of 1000 actinobacteria strains.</title>
        <authorList>
            <person name="Klenk H.-P."/>
        </authorList>
    </citation>
    <scope>NUCLEOTIDE SEQUENCE [LARGE SCALE GENOMIC DNA]</scope>
    <source>
        <strain evidence="3 4">DSM 24662</strain>
    </source>
</reference>
<protein>
    <recommendedName>
        <fullName evidence="2">YCII-related domain-containing protein</fullName>
    </recommendedName>
</protein>
<comment type="similarity">
    <text evidence="1">Belongs to the YciI family.</text>
</comment>
<evidence type="ECO:0000313" key="3">
    <source>
        <dbReference type="EMBL" id="NYE19764.1"/>
    </source>
</evidence>
<dbReference type="Pfam" id="PF03795">
    <property type="entry name" value="YCII"/>
    <property type="match status" value="1"/>
</dbReference>
<dbReference type="InterPro" id="IPR011008">
    <property type="entry name" value="Dimeric_a/b-barrel"/>
</dbReference>
<evidence type="ECO:0000256" key="1">
    <source>
        <dbReference type="ARBA" id="ARBA00007689"/>
    </source>
</evidence>
<dbReference type="Proteomes" id="UP000576969">
    <property type="component" value="Unassembled WGS sequence"/>
</dbReference>
<feature type="domain" description="YCII-related" evidence="2">
    <location>
        <begin position="7"/>
        <end position="112"/>
    </location>
</feature>